<proteinExistence type="predicted"/>
<evidence type="ECO:0000313" key="3">
    <source>
        <dbReference type="EMBL" id="GFG33265.1"/>
    </source>
</evidence>
<organism evidence="3 4">
    <name type="scientific">Coptotermes formosanus</name>
    <name type="common">Formosan subterranean termite</name>
    <dbReference type="NCBI Taxonomy" id="36987"/>
    <lineage>
        <taxon>Eukaryota</taxon>
        <taxon>Metazoa</taxon>
        <taxon>Ecdysozoa</taxon>
        <taxon>Arthropoda</taxon>
        <taxon>Hexapoda</taxon>
        <taxon>Insecta</taxon>
        <taxon>Pterygota</taxon>
        <taxon>Neoptera</taxon>
        <taxon>Polyneoptera</taxon>
        <taxon>Dictyoptera</taxon>
        <taxon>Blattodea</taxon>
        <taxon>Blattoidea</taxon>
        <taxon>Termitoidae</taxon>
        <taxon>Rhinotermitidae</taxon>
        <taxon>Coptotermes</taxon>
    </lineage>
</organism>
<dbReference type="InterPro" id="IPR011009">
    <property type="entry name" value="Kinase-like_dom_sf"/>
</dbReference>
<dbReference type="EMBL" id="BLKM01011461">
    <property type="protein sequence ID" value="GFG33265.1"/>
    <property type="molecule type" value="Genomic_DNA"/>
</dbReference>
<dbReference type="InterPro" id="IPR015897">
    <property type="entry name" value="CHK_kinase-like"/>
</dbReference>
<evidence type="ECO:0000313" key="4">
    <source>
        <dbReference type="Proteomes" id="UP000502823"/>
    </source>
</evidence>
<dbReference type="PANTHER" id="PTHR11012">
    <property type="entry name" value="PROTEIN KINASE-LIKE DOMAIN-CONTAINING"/>
    <property type="match status" value="1"/>
</dbReference>
<dbReference type="SMART" id="SM00587">
    <property type="entry name" value="CHK"/>
    <property type="match status" value="1"/>
</dbReference>
<dbReference type="SUPFAM" id="SSF56112">
    <property type="entry name" value="Protein kinase-like (PK-like)"/>
    <property type="match status" value="1"/>
</dbReference>
<accession>A0A6L2PS79</accession>
<dbReference type="Proteomes" id="UP000502823">
    <property type="component" value="Unassembled WGS sequence"/>
</dbReference>
<dbReference type="OrthoDB" id="191037at2759"/>
<dbReference type="InterPro" id="IPR004119">
    <property type="entry name" value="EcKL"/>
</dbReference>
<evidence type="ECO:0000259" key="2">
    <source>
        <dbReference type="SMART" id="SM00587"/>
    </source>
</evidence>
<name>A0A6L2PS79_COPFO</name>
<dbReference type="AlphaFoldDB" id="A0A6L2PS79"/>
<feature type="domain" description="CHK kinase-like" evidence="2">
    <location>
        <begin position="218"/>
        <end position="410"/>
    </location>
</feature>
<dbReference type="PANTHER" id="PTHR11012:SF55">
    <property type="entry name" value="BHLH DOMAIN-CONTAINING PROTEIN"/>
    <property type="match status" value="1"/>
</dbReference>
<dbReference type="Gene3D" id="3.90.1200.10">
    <property type="match status" value="1"/>
</dbReference>
<protein>
    <recommendedName>
        <fullName evidence="2">CHK kinase-like domain-containing protein</fullName>
    </recommendedName>
</protein>
<gene>
    <name evidence="3" type="ORF">Cfor_04002</name>
</gene>
<evidence type="ECO:0000256" key="1">
    <source>
        <dbReference type="SAM" id="MobiDB-lite"/>
    </source>
</evidence>
<dbReference type="Pfam" id="PF02958">
    <property type="entry name" value="EcKL"/>
    <property type="match status" value="1"/>
</dbReference>
<keyword evidence="4" id="KW-1185">Reference proteome</keyword>
<reference evidence="4" key="1">
    <citation type="submission" date="2020-01" db="EMBL/GenBank/DDBJ databases">
        <title>Draft genome sequence of the Termite Coptotermes fromosanus.</title>
        <authorList>
            <person name="Itakura S."/>
            <person name="Yosikawa Y."/>
            <person name="Umezawa K."/>
        </authorList>
    </citation>
    <scope>NUCLEOTIDE SEQUENCE [LARGE SCALE GENOMIC DNA]</scope>
</reference>
<sequence length="490" mass="56388">MDGKILIRRMMSAEICFMRSIQDMITYEQNITNKVSEADSGGDSNDAHENENTLTISTSRAAESELWSRSQKYKKSIDWSTRDLTKEDLETLLRQQLELDVKLVSYKVRDLTQPGENYSSTMLAVDVTLQHHLEALPSLSLVAKLLPPTKFLCEVINIDVTFRKEVNAYTLVFPEFFRLQTEKEIPENEILDMSPKFYGARINRLGDRNEKADGSAVLLLENLKVSGYGTGDRRNGLNLKHIELGVSHLARFHGLSVALKILKPQVFKETVLRACETCQIASQTDETGLPTWIATTIRFVKEIPECEPYLQKIKNALAQFVKKTVPPKEPFAAFIHNDLWVNNILFQYKKETTDIPSRTKFVDFQLTQFSSPAKDLIFFIYSSAKLDVIDNHYDDLVQLYHFEFTNCLRRLDCDTDPFTLEKLQEEISVFGSSEFAHILNMYKFICADQNQLPELSNDRLEELLEMNTGGDIYRDRVIHLVEDFLHKGWL</sequence>
<feature type="region of interest" description="Disordered" evidence="1">
    <location>
        <begin position="36"/>
        <end position="55"/>
    </location>
</feature>
<comment type="caution">
    <text evidence="3">The sequence shown here is derived from an EMBL/GenBank/DDBJ whole genome shotgun (WGS) entry which is preliminary data.</text>
</comment>
<dbReference type="InParanoid" id="A0A6L2PS79"/>